<dbReference type="AlphaFoldDB" id="A0A165EFJ4"/>
<evidence type="ECO:0000313" key="3">
    <source>
        <dbReference type="Proteomes" id="UP000077266"/>
    </source>
</evidence>
<evidence type="ECO:0000256" key="1">
    <source>
        <dbReference type="SAM" id="MobiDB-lite"/>
    </source>
</evidence>
<sequence length="223" mass="24220">MSDTDDFDIYDDINHQNQPDDNPAAPSTLLDLDAYNVAMKLLSTNPGTVFTLDTKRQVLVDWLWPATSSGALVQPKSLESIMSKYNIEFPFCLCIYDHNGDRIGRPTALKKIGGTLRFVCRLNKRACGYSVSLDQWNSERTIGRDVSVLAGARGESWREALISGNAAFMRDAHKSFYGAGGNTASSSSSSGKAVSKDSATTSRHGIPGNSRSSPYPSVGRRSS</sequence>
<feature type="compositionally biased region" description="Low complexity" evidence="1">
    <location>
        <begin position="182"/>
        <end position="199"/>
    </location>
</feature>
<reference evidence="2 3" key="1">
    <citation type="journal article" date="2016" name="Mol. Biol. Evol.">
        <title>Comparative Genomics of Early-Diverging Mushroom-Forming Fungi Provides Insights into the Origins of Lignocellulose Decay Capabilities.</title>
        <authorList>
            <person name="Nagy L.G."/>
            <person name="Riley R."/>
            <person name="Tritt A."/>
            <person name="Adam C."/>
            <person name="Daum C."/>
            <person name="Floudas D."/>
            <person name="Sun H."/>
            <person name="Yadav J.S."/>
            <person name="Pangilinan J."/>
            <person name="Larsson K.H."/>
            <person name="Matsuura K."/>
            <person name="Barry K."/>
            <person name="Labutti K."/>
            <person name="Kuo R."/>
            <person name="Ohm R.A."/>
            <person name="Bhattacharya S.S."/>
            <person name="Shirouzu T."/>
            <person name="Yoshinaga Y."/>
            <person name="Martin F.M."/>
            <person name="Grigoriev I.V."/>
            <person name="Hibbett D.S."/>
        </authorList>
    </citation>
    <scope>NUCLEOTIDE SEQUENCE [LARGE SCALE GENOMIC DNA]</scope>
    <source>
        <strain evidence="2 3">HHB12029</strain>
    </source>
</reference>
<protein>
    <submittedName>
        <fullName evidence="2">Uncharacterized protein</fullName>
    </submittedName>
</protein>
<dbReference type="OrthoDB" id="10559095at2759"/>
<dbReference type="EMBL" id="KV426143">
    <property type="protein sequence ID" value="KZV86822.1"/>
    <property type="molecule type" value="Genomic_DNA"/>
</dbReference>
<dbReference type="InParanoid" id="A0A165EFJ4"/>
<proteinExistence type="predicted"/>
<keyword evidence="3" id="KW-1185">Reference proteome</keyword>
<accession>A0A165EFJ4</accession>
<organism evidence="2 3">
    <name type="scientific">Exidia glandulosa HHB12029</name>
    <dbReference type="NCBI Taxonomy" id="1314781"/>
    <lineage>
        <taxon>Eukaryota</taxon>
        <taxon>Fungi</taxon>
        <taxon>Dikarya</taxon>
        <taxon>Basidiomycota</taxon>
        <taxon>Agaricomycotina</taxon>
        <taxon>Agaricomycetes</taxon>
        <taxon>Auriculariales</taxon>
        <taxon>Exidiaceae</taxon>
        <taxon>Exidia</taxon>
    </lineage>
</organism>
<name>A0A165EFJ4_EXIGL</name>
<feature type="region of interest" description="Disordered" evidence="1">
    <location>
        <begin position="180"/>
        <end position="223"/>
    </location>
</feature>
<evidence type="ECO:0000313" key="2">
    <source>
        <dbReference type="EMBL" id="KZV86822.1"/>
    </source>
</evidence>
<feature type="compositionally biased region" description="Polar residues" evidence="1">
    <location>
        <begin position="209"/>
        <end position="223"/>
    </location>
</feature>
<gene>
    <name evidence="2" type="ORF">EXIGLDRAFT_216656</name>
</gene>
<dbReference type="Proteomes" id="UP000077266">
    <property type="component" value="Unassembled WGS sequence"/>
</dbReference>